<feature type="chain" id="PRO_5046807854" description="Outer membrane protein beta-barrel domain-containing protein" evidence="1">
    <location>
        <begin position="20"/>
        <end position="239"/>
    </location>
</feature>
<feature type="signal peptide" evidence="1">
    <location>
        <begin position="1"/>
        <end position="19"/>
    </location>
</feature>
<evidence type="ECO:0000313" key="3">
    <source>
        <dbReference type="Proteomes" id="UP000615760"/>
    </source>
</evidence>
<accession>A0ABQ1JL41</accession>
<evidence type="ECO:0008006" key="4">
    <source>
        <dbReference type="Google" id="ProtNLM"/>
    </source>
</evidence>
<gene>
    <name evidence="2" type="ORF">GCM10007424_06470</name>
</gene>
<evidence type="ECO:0000313" key="2">
    <source>
        <dbReference type="EMBL" id="GGB69206.1"/>
    </source>
</evidence>
<dbReference type="RefSeq" id="WP_188619814.1">
    <property type="nucleotide sequence ID" value="NZ_BMJE01000002.1"/>
</dbReference>
<dbReference type="Proteomes" id="UP000615760">
    <property type="component" value="Unassembled WGS sequence"/>
</dbReference>
<sequence length="239" mass="26600">MKKILLAAICFVGVQSLTAQETNSSTTTTTSSVTINETTVDDNYPFKFYFGFGISVPGDYKINDNLGAAGMPQLKDAMPEFIIGYNIGGKKVSVDIELAASYLDKKTSSDRIKYTGANIVVRPHYVILNSEKFTFSGGLDLSYQMNRFDLYERGNVIDLNNLNPGTHTGHINLYNKQLNVGPSLTFIAFKNYDIPVKLTTGYQWSVLSSKWESEVANVANSLREDGQGRFYARLSFYLN</sequence>
<keyword evidence="3" id="KW-1185">Reference proteome</keyword>
<keyword evidence="1" id="KW-0732">Signal</keyword>
<name>A0ABQ1JL41_9FLAO</name>
<evidence type="ECO:0000256" key="1">
    <source>
        <dbReference type="SAM" id="SignalP"/>
    </source>
</evidence>
<organism evidence="2 3">
    <name type="scientific">Flavobacterium suaedae</name>
    <dbReference type="NCBI Taxonomy" id="1767027"/>
    <lineage>
        <taxon>Bacteria</taxon>
        <taxon>Pseudomonadati</taxon>
        <taxon>Bacteroidota</taxon>
        <taxon>Flavobacteriia</taxon>
        <taxon>Flavobacteriales</taxon>
        <taxon>Flavobacteriaceae</taxon>
        <taxon>Flavobacterium</taxon>
    </lineage>
</organism>
<reference evidence="3" key="1">
    <citation type="journal article" date="2019" name="Int. J. Syst. Evol. Microbiol.">
        <title>The Global Catalogue of Microorganisms (GCM) 10K type strain sequencing project: providing services to taxonomists for standard genome sequencing and annotation.</title>
        <authorList>
            <consortium name="The Broad Institute Genomics Platform"/>
            <consortium name="The Broad Institute Genome Sequencing Center for Infectious Disease"/>
            <person name="Wu L."/>
            <person name="Ma J."/>
        </authorList>
    </citation>
    <scope>NUCLEOTIDE SEQUENCE [LARGE SCALE GENOMIC DNA]</scope>
    <source>
        <strain evidence="3">CGMCC 1.15461</strain>
    </source>
</reference>
<comment type="caution">
    <text evidence="2">The sequence shown here is derived from an EMBL/GenBank/DDBJ whole genome shotgun (WGS) entry which is preliminary data.</text>
</comment>
<proteinExistence type="predicted"/>
<dbReference type="EMBL" id="BMJE01000002">
    <property type="protein sequence ID" value="GGB69206.1"/>
    <property type="molecule type" value="Genomic_DNA"/>
</dbReference>
<protein>
    <recommendedName>
        <fullName evidence="4">Outer membrane protein beta-barrel domain-containing protein</fullName>
    </recommendedName>
</protein>